<feature type="compositionally biased region" description="Low complexity" evidence="10">
    <location>
        <begin position="361"/>
        <end position="375"/>
    </location>
</feature>
<keyword evidence="6 11" id="KW-1133">Transmembrane helix</keyword>
<dbReference type="InterPro" id="IPR013556">
    <property type="entry name" value="Flag_M-ring_C"/>
</dbReference>
<dbReference type="PIRSF" id="PIRSF004862">
    <property type="entry name" value="FliF"/>
    <property type="match status" value="1"/>
</dbReference>
<dbReference type="GO" id="GO:0009431">
    <property type="term" value="C:bacterial-type flagellum basal body, MS ring"/>
    <property type="evidence" value="ECO:0007669"/>
    <property type="project" value="InterPro"/>
</dbReference>
<evidence type="ECO:0000256" key="3">
    <source>
        <dbReference type="ARBA" id="ARBA00007971"/>
    </source>
</evidence>
<dbReference type="Proteomes" id="UP000198538">
    <property type="component" value="Unassembled WGS sequence"/>
</dbReference>
<evidence type="ECO:0000256" key="8">
    <source>
        <dbReference type="ARBA" id="ARBA00023143"/>
    </source>
</evidence>
<dbReference type="InterPro" id="IPR043427">
    <property type="entry name" value="YscJ/FliF"/>
</dbReference>
<evidence type="ECO:0000256" key="4">
    <source>
        <dbReference type="ARBA" id="ARBA00022475"/>
    </source>
</evidence>
<dbReference type="Pfam" id="PF01514">
    <property type="entry name" value="YscJ_FliF"/>
    <property type="match status" value="1"/>
</dbReference>
<evidence type="ECO:0000256" key="9">
    <source>
        <dbReference type="PIRNR" id="PIRNR004862"/>
    </source>
</evidence>
<keyword evidence="7 11" id="KW-0472">Membrane</keyword>
<dbReference type="InterPro" id="IPR045851">
    <property type="entry name" value="AMP-bd_C_sf"/>
</dbReference>
<evidence type="ECO:0000313" key="15">
    <source>
        <dbReference type="Proteomes" id="UP000198538"/>
    </source>
</evidence>
<name>A0A1G5KV48_9BACL</name>
<keyword evidence="15" id="KW-1185">Reference proteome</keyword>
<accession>A0A1G5KV48</accession>
<dbReference type="EMBL" id="FMVM01000017">
    <property type="protein sequence ID" value="SCZ04533.1"/>
    <property type="molecule type" value="Genomic_DNA"/>
</dbReference>
<keyword evidence="14" id="KW-0966">Cell projection</keyword>
<protein>
    <recommendedName>
        <fullName evidence="9">Flagellar M-ring protein</fullName>
    </recommendedName>
</protein>
<dbReference type="AlphaFoldDB" id="A0A1G5KV48"/>
<comment type="function">
    <text evidence="9">The M ring may be actively involved in energy transduction.</text>
</comment>
<dbReference type="InterPro" id="IPR006182">
    <property type="entry name" value="FliF_N_dom"/>
</dbReference>
<feature type="domain" description="Flagellar M-ring C-terminal" evidence="13">
    <location>
        <begin position="287"/>
        <end position="417"/>
    </location>
</feature>
<evidence type="ECO:0000256" key="6">
    <source>
        <dbReference type="ARBA" id="ARBA00022989"/>
    </source>
</evidence>
<sequence>MLLLIKARRTLKLLSGQTKQSFGWGDRVNERIAQYRDKASQYWNSFSKKQKTLFISTFLFLILAAVVLTMQLSKTEYEVAFTDLNASDSAGVINYLNSSNIPYKLSADGKSISVPSTDVALTKVNIGSQGIIQNGSLGYKAFESSSSPIGMTDKEFDVKYNNALNGEVEKLLQRMQGIQDAKVLVNMPKDNIFAGLEEQDKASASVALQFKPGYHPNQAAVDGYFNLVKTAVPNLPIENITITNTDEAELVPTARGGSGGLSSEVQENMALQKKFESDVRNNVKQFLSQIVGEDKVNVLVASKLNFDKVTSKENLVTPVDQENMKGIEISVQQIQKSYTGGGTPTGGVAGTGQQDVPGYPSSDSNSNTNSEESSSTINYEVNRIAKDIISSPYTVKDLTINVAVEPPAGQNELQQPVRDAIENILVNIVRASLADSGTTITDADLTKKVSVMSQGFATAADANTGFQLTPAMMWGGGALIAVLIAAVVILLVRRRRKQNEIQEEEEIPLPVATEFPSITLDSVTNESQVRKQLESLAKKKPDEFVNLLRTWLADE</sequence>
<keyword evidence="14" id="KW-0282">Flagellum</keyword>
<evidence type="ECO:0000259" key="13">
    <source>
        <dbReference type="Pfam" id="PF08345"/>
    </source>
</evidence>
<evidence type="ECO:0000313" key="14">
    <source>
        <dbReference type="EMBL" id="SCZ04533.1"/>
    </source>
</evidence>
<evidence type="ECO:0000256" key="11">
    <source>
        <dbReference type="SAM" id="Phobius"/>
    </source>
</evidence>
<keyword evidence="5 11" id="KW-0812">Transmembrane</keyword>
<dbReference type="PANTHER" id="PTHR30046">
    <property type="entry name" value="FLAGELLAR M-RING PROTEIN"/>
    <property type="match status" value="1"/>
</dbReference>
<dbReference type="NCBIfam" id="TIGR00206">
    <property type="entry name" value="fliF"/>
    <property type="match status" value="1"/>
</dbReference>
<evidence type="ECO:0000256" key="7">
    <source>
        <dbReference type="ARBA" id="ARBA00023136"/>
    </source>
</evidence>
<evidence type="ECO:0000259" key="12">
    <source>
        <dbReference type="Pfam" id="PF01514"/>
    </source>
</evidence>
<dbReference type="Pfam" id="PF08345">
    <property type="entry name" value="YscJ_FliF_C"/>
    <property type="match status" value="1"/>
</dbReference>
<keyword evidence="8 9" id="KW-0975">Bacterial flagellum</keyword>
<gene>
    <name evidence="14" type="ORF">SAMN05720606_11786</name>
</gene>
<dbReference type="PANTHER" id="PTHR30046:SF0">
    <property type="entry name" value="FLAGELLAR M-RING PROTEIN"/>
    <property type="match status" value="1"/>
</dbReference>
<dbReference type="GO" id="GO:0005886">
    <property type="term" value="C:plasma membrane"/>
    <property type="evidence" value="ECO:0007669"/>
    <property type="project" value="UniProtKB-SubCell"/>
</dbReference>
<dbReference type="PRINTS" id="PR01009">
    <property type="entry name" value="FLGMRINGFLIF"/>
</dbReference>
<dbReference type="GO" id="GO:0003774">
    <property type="term" value="F:cytoskeletal motor activity"/>
    <property type="evidence" value="ECO:0007669"/>
    <property type="project" value="InterPro"/>
</dbReference>
<feature type="transmembrane region" description="Helical" evidence="11">
    <location>
        <begin position="53"/>
        <end position="72"/>
    </location>
</feature>
<comment type="similarity">
    <text evidence="3 9">Belongs to the FliF family.</text>
</comment>
<proteinExistence type="inferred from homology"/>
<keyword evidence="14" id="KW-0969">Cilium</keyword>
<dbReference type="STRING" id="582692.SAMN05720606_11786"/>
<evidence type="ECO:0000256" key="5">
    <source>
        <dbReference type="ARBA" id="ARBA00022692"/>
    </source>
</evidence>
<dbReference type="Gene3D" id="3.30.300.30">
    <property type="match status" value="1"/>
</dbReference>
<evidence type="ECO:0000256" key="2">
    <source>
        <dbReference type="ARBA" id="ARBA00004651"/>
    </source>
</evidence>
<reference evidence="15" key="1">
    <citation type="submission" date="2016-10" db="EMBL/GenBank/DDBJ databases">
        <authorList>
            <person name="Varghese N."/>
            <person name="Submissions S."/>
        </authorList>
    </citation>
    <scope>NUCLEOTIDE SEQUENCE [LARGE SCALE GENOMIC DNA]</scope>
    <source>
        <strain evidence="15">BL9</strain>
    </source>
</reference>
<evidence type="ECO:0000256" key="10">
    <source>
        <dbReference type="SAM" id="MobiDB-lite"/>
    </source>
</evidence>
<feature type="domain" description="Flagellar M-ring N-terminal" evidence="12">
    <location>
        <begin position="73"/>
        <end position="247"/>
    </location>
</feature>
<comment type="subcellular location">
    <subcellularLocation>
        <location evidence="1 9">Bacterial flagellum basal body</location>
    </subcellularLocation>
    <subcellularLocation>
        <location evidence="2">Cell membrane</location>
        <topology evidence="2">Multi-pass membrane protein</topology>
    </subcellularLocation>
</comment>
<dbReference type="GO" id="GO:0071973">
    <property type="term" value="P:bacterial-type flagellum-dependent cell motility"/>
    <property type="evidence" value="ECO:0007669"/>
    <property type="project" value="InterPro"/>
</dbReference>
<organism evidence="14 15">
    <name type="scientific">Paenibacillus polysaccharolyticus</name>
    <dbReference type="NCBI Taxonomy" id="582692"/>
    <lineage>
        <taxon>Bacteria</taxon>
        <taxon>Bacillati</taxon>
        <taxon>Bacillota</taxon>
        <taxon>Bacilli</taxon>
        <taxon>Bacillales</taxon>
        <taxon>Paenibacillaceae</taxon>
        <taxon>Paenibacillus</taxon>
    </lineage>
</organism>
<feature type="compositionally biased region" description="Gly residues" evidence="10">
    <location>
        <begin position="339"/>
        <end position="350"/>
    </location>
</feature>
<keyword evidence="4" id="KW-1003">Cell membrane</keyword>
<evidence type="ECO:0000256" key="1">
    <source>
        <dbReference type="ARBA" id="ARBA00004117"/>
    </source>
</evidence>
<dbReference type="InterPro" id="IPR000067">
    <property type="entry name" value="FlgMring_FliF"/>
</dbReference>
<feature type="region of interest" description="Disordered" evidence="10">
    <location>
        <begin position="338"/>
        <end position="375"/>
    </location>
</feature>
<feature type="transmembrane region" description="Helical" evidence="11">
    <location>
        <begin position="471"/>
        <end position="492"/>
    </location>
</feature>